<dbReference type="EMBL" id="BAAARK010000004">
    <property type="protein sequence ID" value="GAA2654343.1"/>
    <property type="molecule type" value="Genomic_DNA"/>
</dbReference>
<evidence type="ECO:0000256" key="1">
    <source>
        <dbReference type="SAM" id="MobiDB-lite"/>
    </source>
</evidence>
<organism evidence="2 3">
    <name type="scientific">Streptomyces lunalinharesii</name>
    <dbReference type="NCBI Taxonomy" id="333384"/>
    <lineage>
        <taxon>Bacteria</taxon>
        <taxon>Bacillati</taxon>
        <taxon>Actinomycetota</taxon>
        <taxon>Actinomycetes</taxon>
        <taxon>Kitasatosporales</taxon>
        <taxon>Streptomycetaceae</taxon>
        <taxon>Streptomyces</taxon>
    </lineage>
</organism>
<sequence length="271" mass="28430">MDGYRPATGSHTTPLNTRTPHQTPPDPQGSSQHAADARGADGERSTHSERSTDGERGTHGIRQGQLPPTAGTAPQDPPPDPSAHPHPHPHPTLGKDDPSTAPSTADDPLFGDVRIALDADRGVLTVTGDEIPTVSLVRAEGTDVDETVPLGTRSAAALTLTVDGERARLAPARGRFLRRSYRVDVECAGGRYRLTPDSMEESTLFKDGITIGELSSTGDGRVSANWPEDRPAGSEVLPRDAAVGYALAAAFGTGGQPFWVTAVAFVGELLP</sequence>
<protein>
    <submittedName>
        <fullName evidence="2">Uncharacterized protein</fullName>
    </submittedName>
</protein>
<evidence type="ECO:0000313" key="3">
    <source>
        <dbReference type="Proteomes" id="UP001500994"/>
    </source>
</evidence>
<accession>A0ABN3RKE8</accession>
<feature type="region of interest" description="Disordered" evidence="1">
    <location>
        <begin position="1"/>
        <end position="108"/>
    </location>
</feature>
<evidence type="ECO:0000313" key="2">
    <source>
        <dbReference type="EMBL" id="GAA2654343.1"/>
    </source>
</evidence>
<reference evidence="2 3" key="1">
    <citation type="journal article" date="2019" name="Int. J. Syst. Evol. Microbiol.">
        <title>The Global Catalogue of Microorganisms (GCM) 10K type strain sequencing project: providing services to taxonomists for standard genome sequencing and annotation.</title>
        <authorList>
            <consortium name="The Broad Institute Genomics Platform"/>
            <consortium name="The Broad Institute Genome Sequencing Center for Infectious Disease"/>
            <person name="Wu L."/>
            <person name="Ma J."/>
        </authorList>
    </citation>
    <scope>NUCLEOTIDE SEQUENCE [LARGE SCALE GENOMIC DNA]</scope>
    <source>
        <strain evidence="2 3">JCM 16374</strain>
    </source>
</reference>
<feature type="compositionally biased region" description="Pro residues" evidence="1">
    <location>
        <begin position="75"/>
        <end position="84"/>
    </location>
</feature>
<name>A0ABN3RKE8_9ACTN</name>
<dbReference type="Proteomes" id="UP001500994">
    <property type="component" value="Unassembled WGS sequence"/>
</dbReference>
<comment type="caution">
    <text evidence="2">The sequence shown here is derived from an EMBL/GenBank/DDBJ whole genome shotgun (WGS) entry which is preliminary data.</text>
</comment>
<keyword evidence="3" id="KW-1185">Reference proteome</keyword>
<feature type="compositionally biased region" description="Basic and acidic residues" evidence="1">
    <location>
        <begin position="35"/>
        <end position="58"/>
    </location>
</feature>
<proteinExistence type="predicted"/>
<gene>
    <name evidence="2" type="ORF">GCM10009864_19340</name>
</gene>
<feature type="compositionally biased region" description="Polar residues" evidence="1">
    <location>
        <begin position="9"/>
        <end position="21"/>
    </location>
</feature>